<keyword evidence="3" id="KW-1185">Reference proteome</keyword>
<dbReference type="Proteomes" id="UP001327560">
    <property type="component" value="Chromosome 4"/>
</dbReference>
<organism evidence="2 3">
    <name type="scientific">Canna indica</name>
    <name type="common">Indian-shot</name>
    <dbReference type="NCBI Taxonomy" id="4628"/>
    <lineage>
        <taxon>Eukaryota</taxon>
        <taxon>Viridiplantae</taxon>
        <taxon>Streptophyta</taxon>
        <taxon>Embryophyta</taxon>
        <taxon>Tracheophyta</taxon>
        <taxon>Spermatophyta</taxon>
        <taxon>Magnoliopsida</taxon>
        <taxon>Liliopsida</taxon>
        <taxon>Zingiberales</taxon>
        <taxon>Cannaceae</taxon>
        <taxon>Canna</taxon>
    </lineage>
</organism>
<evidence type="ECO:0000313" key="3">
    <source>
        <dbReference type="Proteomes" id="UP001327560"/>
    </source>
</evidence>
<dbReference type="PANTHER" id="PTHR46951">
    <property type="entry name" value="BED-TYPE DOMAIN-CONTAINING PROTEIN"/>
    <property type="match status" value="1"/>
</dbReference>
<gene>
    <name evidence="2" type="ORF">Cni_G14342</name>
</gene>
<sequence>MICRGGGIIRLKTHLAGTSDDVVKCTKVPPEVRQMFKDMLTNKKEQRLKNVAQQAEFDRLATQEVSGGHYEARGGGDDEDAELEAGIRASLEHAAFERDQMYYPGSHFEYDGSSGSGGTSSVGTSAAGSMDRSGSIPFGPQIGRSSSMRVPQSRGAIRGFFTSLGASGRKTNAIIFYLDLMAFPPPSAKQPRIDDAWGKTKKWELGRAISKLFHFSRIPANATNNPYYRTMMSTIQNVGSGKRQRQRDKRPIDPLDAIVEAEEDEEDEPSVHSSSSTEDGGDDDDDGVGGEDIVVPSTQTPTDLWTNE</sequence>
<dbReference type="PANTHER" id="PTHR46951:SF2">
    <property type="entry name" value="BED-TYPE DOMAIN-CONTAINING PROTEIN"/>
    <property type="match status" value="1"/>
</dbReference>
<dbReference type="AlphaFoldDB" id="A0AAQ3KB99"/>
<feature type="compositionally biased region" description="Acidic residues" evidence="1">
    <location>
        <begin position="259"/>
        <end position="268"/>
    </location>
</feature>
<reference evidence="2 3" key="1">
    <citation type="submission" date="2023-10" db="EMBL/GenBank/DDBJ databases">
        <title>Chromosome-scale genome assembly provides insights into flower coloration mechanisms of Canna indica.</title>
        <authorList>
            <person name="Li C."/>
        </authorList>
    </citation>
    <scope>NUCLEOTIDE SEQUENCE [LARGE SCALE GENOMIC DNA]</scope>
    <source>
        <tissue evidence="2">Flower</tissue>
    </source>
</reference>
<dbReference type="EMBL" id="CP136893">
    <property type="protein sequence ID" value="WOL05613.1"/>
    <property type="molecule type" value="Genomic_DNA"/>
</dbReference>
<feature type="region of interest" description="Disordered" evidence="1">
    <location>
        <begin position="113"/>
        <end position="149"/>
    </location>
</feature>
<accession>A0AAQ3KB99</accession>
<name>A0AAQ3KB99_9LILI</name>
<proteinExistence type="predicted"/>
<evidence type="ECO:0000256" key="1">
    <source>
        <dbReference type="SAM" id="MobiDB-lite"/>
    </source>
</evidence>
<protein>
    <submittedName>
        <fullName evidence="2">Uncharacterized protein</fullName>
    </submittedName>
</protein>
<feature type="compositionally biased region" description="Polar residues" evidence="1">
    <location>
        <begin position="296"/>
        <end position="308"/>
    </location>
</feature>
<feature type="region of interest" description="Disordered" evidence="1">
    <location>
        <begin position="237"/>
        <end position="308"/>
    </location>
</feature>
<feature type="compositionally biased region" description="Acidic residues" evidence="1">
    <location>
        <begin position="279"/>
        <end position="289"/>
    </location>
</feature>
<evidence type="ECO:0000313" key="2">
    <source>
        <dbReference type="EMBL" id="WOL05613.1"/>
    </source>
</evidence>